<keyword evidence="2" id="KW-0812">Transmembrane</keyword>
<dbReference type="Proteomes" id="UP000596742">
    <property type="component" value="Unassembled WGS sequence"/>
</dbReference>
<organism evidence="3 4">
    <name type="scientific">Mytilus galloprovincialis</name>
    <name type="common">Mediterranean mussel</name>
    <dbReference type="NCBI Taxonomy" id="29158"/>
    <lineage>
        <taxon>Eukaryota</taxon>
        <taxon>Metazoa</taxon>
        <taxon>Spiralia</taxon>
        <taxon>Lophotrochozoa</taxon>
        <taxon>Mollusca</taxon>
        <taxon>Bivalvia</taxon>
        <taxon>Autobranchia</taxon>
        <taxon>Pteriomorphia</taxon>
        <taxon>Mytilida</taxon>
        <taxon>Mytiloidea</taxon>
        <taxon>Mytilidae</taxon>
        <taxon>Mytilinae</taxon>
        <taxon>Mytilus</taxon>
    </lineage>
</organism>
<keyword evidence="4" id="KW-1185">Reference proteome</keyword>
<reference evidence="3" key="1">
    <citation type="submission" date="2018-11" db="EMBL/GenBank/DDBJ databases">
        <authorList>
            <person name="Alioto T."/>
            <person name="Alioto T."/>
        </authorList>
    </citation>
    <scope>NUCLEOTIDE SEQUENCE</scope>
</reference>
<evidence type="ECO:0000313" key="3">
    <source>
        <dbReference type="EMBL" id="VDI40702.1"/>
    </source>
</evidence>
<proteinExistence type="predicted"/>
<feature type="compositionally biased region" description="Low complexity" evidence="1">
    <location>
        <begin position="178"/>
        <end position="203"/>
    </location>
</feature>
<evidence type="ECO:0000256" key="1">
    <source>
        <dbReference type="SAM" id="MobiDB-lite"/>
    </source>
</evidence>
<feature type="region of interest" description="Disordered" evidence="1">
    <location>
        <begin position="177"/>
        <end position="207"/>
    </location>
</feature>
<feature type="transmembrane region" description="Helical" evidence="2">
    <location>
        <begin position="25"/>
        <end position="44"/>
    </location>
</feature>
<keyword evidence="2" id="KW-1133">Transmembrane helix</keyword>
<evidence type="ECO:0000256" key="2">
    <source>
        <dbReference type="SAM" id="Phobius"/>
    </source>
</evidence>
<comment type="caution">
    <text evidence="3">The sequence shown here is derived from an EMBL/GenBank/DDBJ whole genome shotgun (WGS) entry which is preliminary data.</text>
</comment>
<dbReference type="AlphaFoldDB" id="A0A8B6EVR3"/>
<dbReference type="OrthoDB" id="10537657at2759"/>
<evidence type="ECO:0000313" key="4">
    <source>
        <dbReference type="Proteomes" id="UP000596742"/>
    </source>
</evidence>
<name>A0A8B6EVR3_MYTGA</name>
<protein>
    <submittedName>
        <fullName evidence="3">Uncharacterized protein</fullName>
    </submittedName>
</protein>
<keyword evidence="2" id="KW-0472">Membrane</keyword>
<dbReference type="EMBL" id="UYJE01005819">
    <property type="protein sequence ID" value="VDI40702.1"/>
    <property type="molecule type" value="Genomic_DNA"/>
</dbReference>
<sequence length="256" mass="28532">MSDLLIGLIQKKNILLPFKMDMVQIYFLFELTVAYLLCMSYLTHGRMYNSGSSRYRSFAVRRKEEPNNAEKYISSLWKSALGRTVGDESRKKKIQLTPSGGPGPTVIRILTNGESASNQPFTILSSGSDDDIFDFSTSSSKLIKIPDSALGPIQILKAPGKHASILVTTRRGKKTFANGRNQNISNNNQQNNNDNNNNTNNNQATDASRNYVGTFTGFLAESLCPLCRRLVNPRYRISCLLRYCYENPNISNGNPG</sequence>
<gene>
    <name evidence="3" type="ORF">MGAL_10B079651</name>
</gene>
<accession>A0A8B6EVR3</accession>